<keyword evidence="1" id="KW-0479">Metal-binding</keyword>
<dbReference type="Proteomes" id="UP000799772">
    <property type="component" value="Unassembled WGS sequence"/>
</dbReference>
<keyword evidence="9" id="KW-1185">Reference proteome</keyword>
<reference evidence="8" key="1">
    <citation type="journal article" date="2020" name="Stud. Mycol.">
        <title>101 Dothideomycetes genomes: a test case for predicting lifestyles and emergence of pathogens.</title>
        <authorList>
            <person name="Haridas S."/>
            <person name="Albert R."/>
            <person name="Binder M."/>
            <person name="Bloem J."/>
            <person name="Labutti K."/>
            <person name="Salamov A."/>
            <person name="Andreopoulos B."/>
            <person name="Baker S."/>
            <person name="Barry K."/>
            <person name="Bills G."/>
            <person name="Bluhm B."/>
            <person name="Cannon C."/>
            <person name="Castanera R."/>
            <person name="Culley D."/>
            <person name="Daum C."/>
            <person name="Ezra D."/>
            <person name="Gonzalez J."/>
            <person name="Henrissat B."/>
            <person name="Kuo A."/>
            <person name="Liang C."/>
            <person name="Lipzen A."/>
            <person name="Lutzoni F."/>
            <person name="Magnuson J."/>
            <person name="Mondo S."/>
            <person name="Nolan M."/>
            <person name="Ohm R."/>
            <person name="Pangilinan J."/>
            <person name="Park H.-J."/>
            <person name="Ramirez L."/>
            <person name="Alfaro M."/>
            <person name="Sun H."/>
            <person name="Tritt A."/>
            <person name="Yoshinaga Y."/>
            <person name="Zwiers L.-H."/>
            <person name="Turgeon B."/>
            <person name="Goodwin S."/>
            <person name="Spatafora J."/>
            <person name="Crous P."/>
            <person name="Grigoriev I."/>
        </authorList>
    </citation>
    <scope>NUCLEOTIDE SEQUENCE</scope>
    <source>
        <strain evidence="8">CBS 133067</strain>
    </source>
</reference>
<keyword evidence="3" id="KW-0805">Transcription regulation</keyword>
<evidence type="ECO:0000259" key="7">
    <source>
        <dbReference type="SMART" id="SM00906"/>
    </source>
</evidence>
<evidence type="ECO:0000256" key="2">
    <source>
        <dbReference type="ARBA" id="ARBA00022833"/>
    </source>
</evidence>
<evidence type="ECO:0000256" key="5">
    <source>
        <dbReference type="ARBA" id="ARBA00023163"/>
    </source>
</evidence>
<dbReference type="EMBL" id="ML978127">
    <property type="protein sequence ID" value="KAF2097819.1"/>
    <property type="molecule type" value="Genomic_DNA"/>
</dbReference>
<dbReference type="OrthoDB" id="2154091at2759"/>
<feature type="domain" description="Xylanolytic transcriptional activator regulatory" evidence="7">
    <location>
        <begin position="89"/>
        <end position="166"/>
    </location>
</feature>
<dbReference type="InterPro" id="IPR051615">
    <property type="entry name" value="Transcr_Regulatory_Elem"/>
</dbReference>
<dbReference type="GO" id="GO:0003677">
    <property type="term" value="F:DNA binding"/>
    <property type="evidence" value="ECO:0007669"/>
    <property type="project" value="UniProtKB-KW"/>
</dbReference>
<comment type="caution">
    <text evidence="8">The sequence shown here is derived from an EMBL/GenBank/DDBJ whole genome shotgun (WGS) entry which is preliminary data.</text>
</comment>
<keyword evidence="4" id="KW-0238">DNA-binding</keyword>
<evidence type="ECO:0000313" key="8">
    <source>
        <dbReference type="EMBL" id="KAF2097819.1"/>
    </source>
</evidence>
<proteinExistence type="predicted"/>
<dbReference type="SMART" id="SM00906">
    <property type="entry name" value="Fungal_trans"/>
    <property type="match status" value="1"/>
</dbReference>
<dbReference type="Pfam" id="PF04082">
    <property type="entry name" value="Fungal_trans"/>
    <property type="match status" value="1"/>
</dbReference>
<evidence type="ECO:0000256" key="3">
    <source>
        <dbReference type="ARBA" id="ARBA00023015"/>
    </source>
</evidence>
<evidence type="ECO:0000256" key="4">
    <source>
        <dbReference type="ARBA" id="ARBA00023125"/>
    </source>
</evidence>
<dbReference type="GO" id="GO:0006351">
    <property type="term" value="P:DNA-templated transcription"/>
    <property type="evidence" value="ECO:0007669"/>
    <property type="project" value="InterPro"/>
</dbReference>
<gene>
    <name evidence="8" type="ORF">NA57DRAFT_40792</name>
</gene>
<keyword evidence="5" id="KW-0804">Transcription</keyword>
<dbReference type="PANTHER" id="PTHR31313">
    <property type="entry name" value="TY1 ENHANCER ACTIVATOR"/>
    <property type="match status" value="1"/>
</dbReference>
<sequence length="267" mass="30188">MFYEERGKWAMGATDTPFYSETLNNAICAVGASLNTGVKLSVPEPADEFFSARAKALLEIEMDSPSIATVQALVIMSATEAACTRDARGWLYCGMAVRLSGDLGLHLDVSEQVSKGIFSQRDLEARRTTYWGVYIHESMWSLYLGRPWGISHQNITIGLPRRELDAEKNRRWTPYGSSTERLQINNDMNLDDPVEAYGEACVSLCELMRKINRTLYSGQRTKISALITFAQETRRHLSFWLDSLPLELKINTTDPQRIYAPHVLQLQ</sequence>
<evidence type="ECO:0000256" key="1">
    <source>
        <dbReference type="ARBA" id="ARBA00022723"/>
    </source>
</evidence>
<name>A0A9P4IEV9_9PEZI</name>
<dbReference type="GO" id="GO:0008270">
    <property type="term" value="F:zinc ion binding"/>
    <property type="evidence" value="ECO:0007669"/>
    <property type="project" value="InterPro"/>
</dbReference>
<protein>
    <submittedName>
        <fullName evidence="8">Nitrogen assimilation transcription factor nit-4</fullName>
    </submittedName>
</protein>
<evidence type="ECO:0000256" key="6">
    <source>
        <dbReference type="ARBA" id="ARBA00023242"/>
    </source>
</evidence>
<evidence type="ECO:0000313" key="9">
    <source>
        <dbReference type="Proteomes" id="UP000799772"/>
    </source>
</evidence>
<accession>A0A9P4IEV9</accession>
<keyword evidence="2" id="KW-0862">Zinc</keyword>
<dbReference type="PANTHER" id="PTHR31313:SF77">
    <property type="entry name" value="ZN(II)2CYS6 TRANSCRIPTION FACTOR (EUROFUNG)"/>
    <property type="match status" value="1"/>
</dbReference>
<dbReference type="InterPro" id="IPR007219">
    <property type="entry name" value="XnlR_reg_dom"/>
</dbReference>
<keyword evidence="6" id="KW-0539">Nucleus</keyword>
<organism evidence="8 9">
    <name type="scientific">Rhizodiscina lignyota</name>
    <dbReference type="NCBI Taxonomy" id="1504668"/>
    <lineage>
        <taxon>Eukaryota</taxon>
        <taxon>Fungi</taxon>
        <taxon>Dikarya</taxon>
        <taxon>Ascomycota</taxon>
        <taxon>Pezizomycotina</taxon>
        <taxon>Dothideomycetes</taxon>
        <taxon>Pleosporomycetidae</taxon>
        <taxon>Aulographales</taxon>
        <taxon>Rhizodiscinaceae</taxon>
        <taxon>Rhizodiscina</taxon>
    </lineage>
</organism>
<dbReference type="AlphaFoldDB" id="A0A9P4IEV9"/>
<dbReference type="CDD" id="cd12148">
    <property type="entry name" value="fungal_TF_MHR"/>
    <property type="match status" value="1"/>
</dbReference>